<feature type="transmembrane region" description="Helical" evidence="1">
    <location>
        <begin position="73"/>
        <end position="93"/>
    </location>
</feature>
<evidence type="ECO:0000256" key="1">
    <source>
        <dbReference type="SAM" id="Phobius"/>
    </source>
</evidence>
<dbReference type="GO" id="GO:0008237">
    <property type="term" value="F:metallopeptidase activity"/>
    <property type="evidence" value="ECO:0007669"/>
    <property type="project" value="UniProtKB-KW"/>
</dbReference>
<feature type="transmembrane region" description="Helical" evidence="1">
    <location>
        <begin position="253"/>
        <end position="271"/>
    </location>
</feature>
<dbReference type="Proteomes" id="UP001596447">
    <property type="component" value="Unassembled WGS sequence"/>
</dbReference>
<keyword evidence="2" id="KW-0645">Protease</keyword>
<feature type="transmembrane region" description="Helical" evidence="1">
    <location>
        <begin position="219"/>
        <end position="241"/>
    </location>
</feature>
<keyword evidence="3" id="KW-1185">Reference proteome</keyword>
<dbReference type="EMBL" id="JBHTAR010000011">
    <property type="protein sequence ID" value="MFC7200498.1"/>
    <property type="molecule type" value="Genomic_DNA"/>
</dbReference>
<evidence type="ECO:0000313" key="3">
    <source>
        <dbReference type="Proteomes" id="UP001596447"/>
    </source>
</evidence>
<name>A0ABD5Z634_9EURY</name>
<protein>
    <submittedName>
        <fullName evidence="2">PrsW family intramembrane metalloprotease</fullName>
    </submittedName>
</protein>
<feature type="transmembrane region" description="Helical" evidence="1">
    <location>
        <begin position="130"/>
        <end position="150"/>
    </location>
</feature>
<organism evidence="2 3">
    <name type="scientific">Halospeciosus flavus</name>
    <dbReference type="NCBI Taxonomy" id="3032283"/>
    <lineage>
        <taxon>Archaea</taxon>
        <taxon>Methanobacteriati</taxon>
        <taxon>Methanobacteriota</taxon>
        <taxon>Stenosarchaea group</taxon>
        <taxon>Halobacteria</taxon>
        <taxon>Halobacteriales</taxon>
        <taxon>Halobacteriaceae</taxon>
        <taxon>Halospeciosus</taxon>
    </lineage>
</organism>
<feature type="transmembrane region" description="Helical" evidence="1">
    <location>
        <begin position="105"/>
        <end position="124"/>
    </location>
</feature>
<dbReference type="PANTHER" id="PTHR36844:SF1">
    <property type="entry name" value="PROTEASE PRSW"/>
    <property type="match status" value="1"/>
</dbReference>
<keyword evidence="1" id="KW-1133">Transmembrane helix</keyword>
<dbReference type="RefSeq" id="WP_279527278.1">
    <property type="nucleotide sequence ID" value="NZ_CP122312.1"/>
</dbReference>
<dbReference type="InterPro" id="IPR026898">
    <property type="entry name" value="PrsW"/>
</dbReference>
<keyword evidence="1" id="KW-0472">Membrane</keyword>
<evidence type="ECO:0000313" key="2">
    <source>
        <dbReference type="EMBL" id="MFC7200498.1"/>
    </source>
</evidence>
<feature type="transmembrane region" description="Helical" evidence="1">
    <location>
        <begin position="47"/>
        <end position="67"/>
    </location>
</feature>
<feature type="transmembrane region" description="Helical" evidence="1">
    <location>
        <begin position="291"/>
        <end position="309"/>
    </location>
</feature>
<feature type="transmembrane region" description="Helical" evidence="1">
    <location>
        <begin position="171"/>
        <end position="189"/>
    </location>
</feature>
<comment type="caution">
    <text evidence="2">The sequence shown here is derived from an EMBL/GenBank/DDBJ whole genome shotgun (WGS) entry which is preliminary data.</text>
</comment>
<keyword evidence="2" id="KW-0482">Metalloprotease</keyword>
<dbReference type="PANTHER" id="PTHR36844">
    <property type="entry name" value="PROTEASE PRSW"/>
    <property type="match status" value="1"/>
</dbReference>
<reference evidence="2 3" key="1">
    <citation type="journal article" date="2019" name="Int. J. Syst. Evol. Microbiol.">
        <title>The Global Catalogue of Microorganisms (GCM) 10K type strain sequencing project: providing services to taxonomists for standard genome sequencing and annotation.</title>
        <authorList>
            <consortium name="The Broad Institute Genomics Platform"/>
            <consortium name="The Broad Institute Genome Sequencing Center for Infectious Disease"/>
            <person name="Wu L."/>
            <person name="Ma J."/>
        </authorList>
    </citation>
    <scope>NUCLEOTIDE SEQUENCE [LARGE SCALE GENOMIC DNA]</scope>
    <source>
        <strain evidence="2 3">XZGYJ-43</strain>
    </source>
</reference>
<dbReference type="Pfam" id="PF13367">
    <property type="entry name" value="PrsW-protease"/>
    <property type="match status" value="1"/>
</dbReference>
<keyword evidence="2" id="KW-0378">Hydrolase</keyword>
<proteinExistence type="predicted"/>
<gene>
    <name evidence="2" type="ORF">ACFQJ9_13925</name>
</gene>
<sequence>MDEKRDPIQKVAGEGQDLYDVATWDERTGLDRFSTSLYGVLKTSARWFVVLLAFVILAAQFLLTGLATVKNPILGVYVLLSVVPALGLAIYVWKVDVTMKEPLPLLVVTFVLGILFAGFAAIVNTIMQGFFTYIPVVGMVLFFFLVVGPIEETVKWAAIRLYAFRSDKFDAVVDGAVYGAVAGLGFATIENTIYIARPYLQAAAAGGATDPLQVALQTALVRGFAGPGHVIYSAFAGYYLGLAKFNPENRGPIVVKGLVIAVFIHGLYNSVVSNLGTLTAFLGLGGVSYGIVFIGFVIVYDGTFLYILYRKLARYRKTFRDLGAHEAYEGETTLEEDAVDEGDADPTVADEPIEVVERVDDEKNQ</sequence>
<keyword evidence="1" id="KW-0812">Transmembrane</keyword>
<dbReference type="AlphaFoldDB" id="A0ABD5Z634"/>
<accession>A0ABD5Z634</accession>